<dbReference type="Pfam" id="PF22022">
    <property type="entry name" value="Phage_int_M"/>
    <property type="match status" value="1"/>
</dbReference>
<feature type="domain" description="Core-binding (CB)" evidence="7">
    <location>
        <begin position="102"/>
        <end position="183"/>
    </location>
</feature>
<dbReference type="GO" id="GO:0006310">
    <property type="term" value="P:DNA recombination"/>
    <property type="evidence" value="ECO:0007669"/>
    <property type="project" value="UniProtKB-KW"/>
</dbReference>
<dbReference type="Gene3D" id="1.10.443.10">
    <property type="entry name" value="Intergrase catalytic core"/>
    <property type="match status" value="1"/>
</dbReference>
<dbReference type="InterPro" id="IPR013762">
    <property type="entry name" value="Integrase-like_cat_sf"/>
</dbReference>
<dbReference type="InterPro" id="IPR053876">
    <property type="entry name" value="Phage_int_M"/>
</dbReference>
<evidence type="ECO:0000313" key="9">
    <source>
        <dbReference type="Proteomes" id="UP000238493"/>
    </source>
</evidence>
<dbReference type="AlphaFoldDB" id="A0A2S7J3X5"/>
<gene>
    <name evidence="8" type="ORF">C3731_04935</name>
</gene>
<reference evidence="8 9" key="1">
    <citation type="submission" date="2018-02" db="EMBL/GenBank/DDBJ databases">
        <title>Draft genome sequence of Ochrobactrum oryzae found in Brazil.</title>
        <authorList>
            <person name="Cerdeira L."/>
            <person name="Andrade F."/>
            <person name="Zacariotto T."/>
            <person name="Barbosa B."/>
            <person name="Santos S."/>
            <person name="Cassetari V."/>
            <person name="Lincopan N."/>
        </authorList>
    </citation>
    <scope>NUCLEOTIDE SEQUENCE [LARGE SCALE GENOMIC DNA]</scope>
    <source>
        <strain evidence="8 9">OA447</strain>
    </source>
</reference>
<dbReference type="GO" id="GO:0015074">
    <property type="term" value="P:DNA integration"/>
    <property type="evidence" value="ECO:0007669"/>
    <property type="project" value="UniProtKB-KW"/>
</dbReference>
<dbReference type="Proteomes" id="UP000238493">
    <property type="component" value="Unassembled WGS sequence"/>
</dbReference>
<dbReference type="InterPro" id="IPR050808">
    <property type="entry name" value="Phage_Integrase"/>
</dbReference>
<evidence type="ECO:0000256" key="5">
    <source>
        <dbReference type="PROSITE-ProRule" id="PRU01248"/>
    </source>
</evidence>
<evidence type="ECO:0000256" key="1">
    <source>
        <dbReference type="ARBA" id="ARBA00008857"/>
    </source>
</evidence>
<dbReference type="Pfam" id="PF00589">
    <property type="entry name" value="Phage_integrase"/>
    <property type="match status" value="1"/>
</dbReference>
<dbReference type="InterPro" id="IPR038488">
    <property type="entry name" value="Integrase_DNA-bd_sf"/>
</dbReference>
<dbReference type="RefSeq" id="WP_104754590.1">
    <property type="nucleotide sequence ID" value="NZ_PTRC01000008.1"/>
</dbReference>
<evidence type="ECO:0000256" key="4">
    <source>
        <dbReference type="ARBA" id="ARBA00023172"/>
    </source>
</evidence>
<evidence type="ECO:0000256" key="2">
    <source>
        <dbReference type="ARBA" id="ARBA00022908"/>
    </source>
</evidence>
<comment type="similarity">
    <text evidence="1">Belongs to the 'phage' integrase family.</text>
</comment>
<dbReference type="InterPro" id="IPR002104">
    <property type="entry name" value="Integrase_catalytic"/>
</dbReference>
<protein>
    <submittedName>
        <fullName evidence="8">Integrase</fullName>
    </submittedName>
</protein>
<keyword evidence="2" id="KW-0229">DNA integration</keyword>
<accession>A0A2S7J3X5</accession>
<proteinExistence type="inferred from homology"/>
<dbReference type="EMBL" id="PTRC01000008">
    <property type="protein sequence ID" value="PQA74951.1"/>
    <property type="molecule type" value="Genomic_DNA"/>
</dbReference>
<dbReference type="InterPro" id="IPR010998">
    <property type="entry name" value="Integrase_recombinase_N"/>
</dbReference>
<dbReference type="InterPro" id="IPR025166">
    <property type="entry name" value="Integrase_DNA_bind_dom"/>
</dbReference>
<dbReference type="InterPro" id="IPR044068">
    <property type="entry name" value="CB"/>
</dbReference>
<comment type="caution">
    <text evidence="8">The sequence shown here is derived from an EMBL/GenBank/DDBJ whole genome shotgun (WGS) entry which is preliminary data.</text>
</comment>
<dbReference type="PROSITE" id="PS51898">
    <property type="entry name" value="TYR_RECOMBINASE"/>
    <property type="match status" value="1"/>
</dbReference>
<dbReference type="Pfam" id="PF13356">
    <property type="entry name" value="Arm-DNA-bind_3"/>
    <property type="match status" value="1"/>
</dbReference>
<organism evidence="8 9">
    <name type="scientific">Brucella oryzae</name>
    <dbReference type="NCBI Taxonomy" id="335286"/>
    <lineage>
        <taxon>Bacteria</taxon>
        <taxon>Pseudomonadati</taxon>
        <taxon>Pseudomonadota</taxon>
        <taxon>Alphaproteobacteria</taxon>
        <taxon>Hyphomicrobiales</taxon>
        <taxon>Brucellaceae</taxon>
        <taxon>Brucella/Ochrobactrum group</taxon>
        <taxon>Brucella</taxon>
    </lineage>
</organism>
<dbReference type="GO" id="GO:0003677">
    <property type="term" value="F:DNA binding"/>
    <property type="evidence" value="ECO:0007669"/>
    <property type="project" value="UniProtKB-UniRule"/>
</dbReference>
<keyword evidence="4" id="KW-0233">DNA recombination</keyword>
<dbReference type="Gene3D" id="3.30.160.390">
    <property type="entry name" value="Integrase, DNA-binding domain"/>
    <property type="match status" value="1"/>
</dbReference>
<name>A0A2S7J3X5_9HYPH</name>
<dbReference type="OrthoDB" id="9795573at2"/>
<keyword evidence="9" id="KW-1185">Reference proteome</keyword>
<dbReference type="PROSITE" id="PS51900">
    <property type="entry name" value="CB"/>
    <property type="match status" value="1"/>
</dbReference>
<dbReference type="Gene3D" id="1.10.150.130">
    <property type="match status" value="1"/>
</dbReference>
<dbReference type="PANTHER" id="PTHR30629">
    <property type="entry name" value="PROPHAGE INTEGRASE"/>
    <property type="match status" value="1"/>
</dbReference>
<evidence type="ECO:0000259" key="6">
    <source>
        <dbReference type="PROSITE" id="PS51898"/>
    </source>
</evidence>
<dbReference type="SUPFAM" id="SSF56349">
    <property type="entry name" value="DNA breaking-rejoining enzymes"/>
    <property type="match status" value="1"/>
</dbReference>
<evidence type="ECO:0000259" key="7">
    <source>
        <dbReference type="PROSITE" id="PS51900"/>
    </source>
</evidence>
<dbReference type="PANTHER" id="PTHR30629:SF2">
    <property type="entry name" value="PROPHAGE INTEGRASE INTS-RELATED"/>
    <property type="match status" value="1"/>
</dbReference>
<dbReference type="InterPro" id="IPR011010">
    <property type="entry name" value="DNA_brk_join_enz"/>
</dbReference>
<feature type="domain" description="Tyr recombinase" evidence="6">
    <location>
        <begin position="214"/>
        <end position="388"/>
    </location>
</feature>
<sequence length="414" mass="46154">MASVINRLSAAMVAKALPAGMYNDGGGLYLQVAKGGTKSWIFRFMLAGRAREMGLGSIHDFSLREARERAREARQLTADGIDPIEARRERQATTRAKAANEISFADAAERYIKAHAAGWKNAKHADQWRNTLKTYAYPVIGSLSVASIDTAHITKIIEPIWAEKTETASRVRGRIELVLDWAKARHYRNGENPARWRGHLDKLLPARSKVSKVRHHPAMTYTDLPSFMPRLREVSGIAARALEFTILTAVRTSEAIGATDAEFDLVEKVWTIPAERMKADKPHRVPLCDRAVEILQSTPREAHSPYVFPGAKRGKPLSNMAMLEVLRGMDGTEGLTVHGFRSTFRDWAAERSSFPREIAEAALAHTVRDKTEAAYQRGDMLEKRRRLMSAWAGFLVSAPASSQNVLPLSRKSMS</sequence>
<dbReference type="CDD" id="cd00801">
    <property type="entry name" value="INT_P4_C"/>
    <property type="match status" value="1"/>
</dbReference>
<keyword evidence="3 5" id="KW-0238">DNA-binding</keyword>
<evidence type="ECO:0000256" key="3">
    <source>
        <dbReference type="ARBA" id="ARBA00023125"/>
    </source>
</evidence>
<evidence type="ECO:0000313" key="8">
    <source>
        <dbReference type="EMBL" id="PQA74951.1"/>
    </source>
</evidence>